<comment type="subcellular location">
    <subcellularLocation>
        <location evidence="1 6">Membrane</location>
        <topology evidence="1 6">Multi-pass membrane protein</topology>
    </subcellularLocation>
</comment>
<accession>A0A0N5A9N1</accession>
<evidence type="ECO:0000313" key="8">
    <source>
        <dbReference type="WBParaSite" id="SMUV_0000081401-mRNA-1"/>
    </source>
</evidence>
<evidence type="ECO:0000313" key="7">
    <source>
        <dbReference type="Proteomes" id="UP000046393"/>
    </source>
</evidence>
<feature type="transmembrane region" description="Helical" evidence="6">
    <location>
        <begin position="43"/>
        <end position="72"/>
    </location>
</feature>
<evidence type="ECO:0000256" key="1">
    <source>
        <dbReference type="ARBA" id="ARBA00004141"/>
    </source>
</evidence>
<keyword evidence="7" id="KW-1185">Reference proteome</keyword>
<keyword evidence="3 6" id="KW-0812">Transmembrane</keyword>
<feature type="transmembrane region" description="Helical" evidence="6">
    <location>
        <begin position="92"/>
        <end position="108"/>
    </location>
</feature>
<dbReference type="PANTHER" id="PTHR12300">
    <property type="entry name" value="HVA22-LIKE PROTEINS"/>
    <property type="match status" value="1"/>
</dbReference>
<feature type="transmembrane region" description="Helical" evidence="6">
    <location>
        <begin position="115"/>
        <end position="132"/>
    </location>
</feature>
<keyword evidence="5 6" id="KW-0472">Membrane</keyword>
<comment type="similarity">
    <text evidence="2 6">Belongs to the DP1 family.</text>
</comment>
<dbReference type="Pfam" id="PF03134">
    <property type="entry name" value="TB2_DP1_HVA22"/>
    <property type="match status" value="1"/>
</dbReference>
<dbReference type="GO" id="GO:0016020">
    <property type="term" value="C:membrane"/>
    <property type="evidence" value="ECO:0007669"/>
    <property type="project" value="UniProtKB-SubCell"/>
</dbReference>
<dbReference type="AlphaFoldDB" id="A0A0N5A9N1"/>
<organism evidence="7 8">
    <name type="scientific">Syphacia muris</name>
    <dbReference type="NCBI Taxonomy" id="451379"/>
    <lineage>
        <taxon>Eukaryota</taxon>
        <taxon>Metazoa</taxon>
        <taxon>Ecdysozoa</taxon>
        <taxon>Nematoda</taxon>
        <taxon>Chromadorea</taxon>
        <taxon>Rhabditida</taxon>
        <taxon>Spirurina</taxon>
        <taxon>Oxyuridomorpha</taxon>
        <taxon>Oxyuroidea</taxon>
        <taxon>Oxyuridae</taxon>
        <taxon>Syphacia</taxon>
    </lineage>
</organism>
<sequence length="175" mass="20258">MSASIPSVQKFLDDLDKKLHETNAVTEFLGTLEARTGIRRLHIVLAIVLTHAVYLIFGYFAELLCNLIGFLYPAYVSIRAVESANKEDDTQWLTYWIIFALFNFLDFFSGSITKYFPIYWLAKCMFFLWLYMPMTLGAQKIYHGFVRPFLVYDANQSQGSADAARREFVQHVKPN</sequence>
<reference evidence="8" key="1">
    <citation type="submission" date="2017-02" db="UniProtKB">
        <authorList>
            <consortium name="WormBaseParasite"/>
        </authorList>
    </citation>
    <scope>IDENTIFICATION</scope>
</reference>
<dbReference type="WBParaSite" id="SMUV_0000081401-mRNA-1">
    <property type="protein sequence ID" value="SMUV_0000081401-mRNA-1"/>
    <property type="gene ID" value="SMUV_0000081401"/>
</dbReference>
<evidence type="ECO:0000256" key="3">
    <source>
        <dbReference type="ARBA" id="ARBA00022692"/>
    </source>
</evidence>
<evidence type="ECO:0000256" key="2">
    <source>
        <dbReference type="ARBA" id="ARBA00008573"/>
    </source>
</evidence>
<evidence type="ECO:0000256" key="6">
    <source>
        <dbReference type="RuleBase" id="RU362006"/>
    </source>
</evidence>
<evidence type="ECO:0000256" key="4">
    <source>
        <dbReference type="ARBA" id="ARBA00022989"/>
    </source>
</evidence>
<dbReference type="InterPro" id="IPR004345">
    <property type="entry name" value="TB2_DP1_HVA22"/>
</dbReference>
<protein>
    <recommendedName>
        <fullName evidence="6">Receptor expression-enhancing protein</fullName>
    </recommendedName>
</protein>
<evidence type="ECO:0000256" key="5">
    <source>
        <dbReference type="ARBA" id="ARBA00023136"/>
    </source>
</evidence>
<proteinExistence type="inferred from homology"/>
<dbReference type="STRING" id="451379.A0A0N5A9N1"/>
<dbReference type="PANTHER" id="PTHR12300:SF161">
    <property type="entry name" value="RECEPTOR EXPRESSION-ENHANCING PROTEIN"/>
    <property type="match status" value="1"/>
</dbReference>
<dbReference type="Proteomes" id="UP000046393">
    <property type="component" value="Unplaced"/>
</dbReference>
<name>A0A0N5A9N1_9BILA</name>
<keyword evidence="4 6" id="KW-1133">Transmembrane helix</keyword>